<evidence type="ECO:0000313" key="1">
    <source>
        <dbReference type="EMBL" id="ANP79257.1"/>
    </source>
</evidence>
<dbReference type="AlphaFoldDB" id="A0A1B1C379"/>
<reference evidence="1" key="1">
    <citation type="journal article" date="2012" name="Science">
        <title>Ecological populations of bacteria act as socially cohesive units of antibiotic production and resistance.</title>
        <authorList>
            <person name="Cordero O.X."/>
            <person name="Wildschutte H."/>
            <person name="Kirkup B."/>
            <person name="Proehl S."/>
            <person name="Ngo L."/>
            <person name="Hussain F."/>
            <person name="Le Roux F."/>
            <person name="Mincer T."/>
            <person name="Polz M.F."/>
        </authorList>
    </citation>
    <scope>NUCLEOTIDE SEQUENCE</scope>
    <source>
        <strain evidence="1">9CS106</strain>
    </source>
</reference>
<name>A0A1B1C379_9VIBR</name>
<organism evidence="1">
    <name type="scientific">Vibrio crassostreae 9CS106</name>
    <dbReference type="NCBI Taxonomy" id="1191300"/>
    <lineage>
        <taxon>Bacteria</taxon>
        <taxon>Pseudomonadati</taxon>
        <taxon>Pseudomonadota</taxon>
        <taxon>Gammaproteobacteria</taxon>
        <taxon>Vibrionales</taxon>
        <taxon>Vibrionaceae</taxon>
        <taxon>Vibrio</taxon>
    </lineage>
</organism>
<sequence>MMNKSHKKFIIWGSLLSVFAIMISQRNLSPELIFPKCEINKPVQSKITFYIDESVVYKNEIVGKLHEAVAMSNTILANSCVPIIRSFKESRFISMPKSFSSVSSLHSALKEEVGASEIDHLRSNPIEQYVVVLGENHPVVLEQEIHGMTMMNMNDSFIVLSEKFPVTVLEHEFGHLAWAMHEQPDTESGKFWINEQVFPGNINKVKPYAGAYRCSNYGTVMSYATQVVPAYSSPLISNNGELCGHEVKGDNARVMQEYAESLR</sequence>
<reference evidence="1" key="2">
    <citation type="submission" date="2016-06" db="EMBL/GenBank/DDBJ databases">
        <title>Adaptive Radiation by Waves of Gene Transfer Leads to Fine-Scale Resource Partitioning in Marine Microbes.</title>
        <authorList>
            <person name="Hehemann J.-H."/>
            <person name="Arevalo P."/>
            <person name="Datta M.S."/>
            <person name="Yu X."/>
            <person name="Corzett C.H."/>
            <person name="Henschel A."/>
            <person name="Preheim S.P."/>
            <person name="Timberlake S."/>
            <person name="Alm E.J."/>
            <person name="Polz M.F."/>
        </authorList>
    </citation>
    <scope>NUCLEOTIDE SEQUENCE</scope>
    <source>
        <strain evidence="1">9CS106</strain>
    </source>
</reference>
<proteinExistence type="predicted"/>
<evidence type="ECO:0008006" key="2">
    <source>
        <dbReference type="Google" id="ProtNLM"/>
    </source>
</evidence>
<dbReference type="EMBL" id="CP016230">
    <property type="protein sequence ID" value="ANP79257.1"/>
    <property type="molecule type" value="Genomic_DNA"/>
</dbReference>
<accession>A0A1B1C379</accession>
<protein>
    <recommendedName>
        <fullName evidence="2">Peptidase M12B domain-containing protein</fullName>
    </recommendedName>
</protein>
<gene>
    <name evidence="1" type="ORF">A134_23335</name>
</gene>